<keyword evidence="2" id="KW-1185">Reference proteome</keyword>
<reference evidence="1 2" key="1">
    <citation type="journal article" date="2019" name="New Phytol.">
        <title>Comparative genomics reveals unique wood-decay strategies and fruiting body development in the Schizophyllaceae.</title>
        <authorList>
            <person name="Almasi E."/>
            <person name="Sahu N."/>
            <person name="Krizsan K."/>
            <person name="Balint B."/>
            <person name="Kovacs G.M."/>
            <person name="Kiss B."/>
            <person name="Cseklye J."/>
            <person name="Drula E."/>
            <person name="Henrissat B."/>
            <person name="Nagy I."/>
            <person name="Chovatia M."/>
            <person name="Adam C."/>
            <person name="LaButti K."/>
            <person name="Lipzen A."/>
            <person name="Riley R."/>
            <person name="Grigoriev I.V."/>
            <person name="Nagy L.G."/>
        </authorList>
    </citation>
    <scope>NUCLEOTIDE SEQUENCE [LARGE SCALE GENOMIC DNA]</scope>
    <source>
        <strain evidence="1 2">NL-1724</strain>
    </source>
</reference>
<sequence>MIDISQDTESVFERASTLASVEQQRRGFIPSASEKNDIDETTSQLSSVLPGIDAEIERLHALRERVRTQLDINNSIIAPVRRLPVEVTTQIFLHISDDLRTPFDQSKTIATTVGCVCLSWRNIAWSTPQLWNYISTSEFYELPYKIPSFAEQAVLSGTLPLHLSHLRCFDEVLPVQLLEELRPHAARWEFLEIGALHSVLDAIPVIDLPNLDEAHLALMSPSRSGSLYFLAGASALRRLSVKMVQDPTDDGFHPEMLQIPPFSSLVYLTLSLPMSDRMGISLREILSALSHCSSSLAYLEVSGNILDIESGTPSLVMTNLVVVDVGETALILLMHVAAPDLEELILRDRHGTEDNSLLLLSAFLSYPAYAGDHRLQRLTLDKLWVHDTELLLRCLEQLKGLRELRIESSSQYNFLTWDDAMLDRLTCTENQMPLLPELSKLVLRFWQHRLLQMIEDPLRAMLESRKTSRVCASCNVSALENIEVILGMPGHEHRDVNWDYKTGRITRLARASPGFFEEERDIE</sequence>
<comment type="caution">
    <text evidence="1">The sequence shown here is derived from an EMBL/GenBank/DDBJ whole genome shotgun (WGS) entry which is preliminary data.</text>
</comment>
<dbReference type="Proteomes" id="UP000320762">
    <property type="component" value="Unassembled WGS sequence"/>
</dbReference>
<accession>A0A550BWH7</accession>
<dbReference type="InterPro" id="IPR036047">
    <property type="entry name" value="F-box-like_dom_sf"/>
</dbReference>
<protein>
    <submittedName>
        <fullName evidence="1">Uncharacterized protein</fullName>
    </submittedName>
</protein>
<proteinExistence type="predicted"/>
<dbReference type="EMBL" id="VDMD01000057">
    <property type="protein sequence ID" value="TRM56885.1"/>
    <property type="molecule type" value="Genomic_DNA"/>
</dbReference>
<dbReference type="AlphaFoldDB" id="A0A550BWH7"/>
<dbReference type="STRING" id="97359.A0A550BWH7"/>
<organism evidence="1 2">
    <name type="scientific">Schizophyllum amplum</name>
    <dbReference type="NCBI Taxonomy" id="97359"/>
    <lineage>
        <taxon>Eukaryota</taxon>
        <taxon>Fungi</taxon>
        <taxon>Dikarya</taxon>
        <taxon>Basidiomycota</taxon>
        <taxon>Agaricomycotina</taxon>
        <taxon>Agaricomycetes</taxon>
        <taxon>Agaricomycetidae</taxon>
        <taxon>Agaricales</taxon>
        <taxon>Schizophyllaceae</taxon>
        <taxon>Schizophyllum</taxon>
    </lineage>
</organism>
<dbReference type="OrthoDB" id="3016965at2759"/>
<dbReference type="Gene3D" id="1.20.1280.50">
    <property type="match status" value="1"/>
</dbReference>
<dbReference type="SUPFAM" id="SSF81383">
    <property type="entry name" value="F-box domain"/>
    <property type="match status" value="1"/>
</dbReference>
<dbReference type="SUPFAM" id="SSF52047">
    <property type="entry name" value="RNI-like"/>
    <property type="match status" value="1"/>
</dbReference>
<evidence type="ECO:0000313" key="1">
    <source>
        <dbReference type="EMBL" id="TRM56885.1"/>
    </source>
</evidence>
<evidence type="ECO:0000313" key="2">
    <source>
        <dbReference type="Proteomes" id="UP000320762"/>
    </source>
</evidence>
<name>A0A550BWH7_9AGAR</name>
<gene>
    <name evidence="1" type="ORF">BD626DRAFT_575149</name>
</gene>